<evidence type="ECO:0000259" key="1">
    <source>
        <dbReference type="Pfam" id="PF01636"/>
    </source>
</evidence>
<feature type="domain" description="Aminoglycoside phosphotransferase" evidence="1">
    <location>
        <begin position="49"/>
        <end position="305"/>
    </location>
</feature>
<accession>A0A067SP53</accession>
<sequence length="406" mass="46462">MANRQMHWKVGATQTRPLWTTVPDVSVVEALSRPHLFPHGDNLTGELTVTFLAEGAFNKVYTVDVKSTSLVKSFVFRASLPVEPGDKVRNEAATMMYIKQHTKIPVPAVIAYDCSSENALGFEWILMERIPGAQLSEIWPSLSDTAKSSITREIGDYIVQMRRNCVFHEIGGLYHDADRGFTIGPTISQFFFMGPRRQLISRNRGPYEHDRDFARALVDVQIADIQFLNTIQSTDPIFDPDLFDDGPDILHAMDELHSLIPLIFPKDETNERFRTILQHPDLSLHNIMVDPTTLNITGLIDWECTNASPHWEHPYPQFLMGPEVEDEPPRVEHGDTDPLRNEQWDDWEKMHLRKVFDEVAGHLVEEPLAVLKREFMYHLGVAEYSQVMVTQWAKTAREQLAAFARE</sequence>
<evidence type="ECO:0000313" key="2">
    <source>
        <dbReference type="EMBL" id="KDR72735.1"/>
    </source>
</evidence>
<dbReference type="PANTHER" id="PTHR21310">
    <property type="entry name" value="AMINOGLYCOSIDE PHOSPHOTRANSFERASE-RELATED-RELATED"/>
    <property type="match status" value="1"/>
</dbReference>
<protein>
    <recommendedName>
        <fullName evidence="1">Aminoglycoside phosphotransferase domain-containing protein</fullName>
    </recommendedName>
</protein>
<dbReference type="SUPFAM" id="SSF56112">
    <property type="entry name" value="Protein kinase-like (PK-like)"/>
    <property type="match status" value="1"/>
</dbReference>
<evidence type="ECO:0000313" key="3">
    <source>
        <dbReference type="Proteomes" id="UP000027222"/>
    </source>
</evidence>
<proteinExistence type="predicted"/>
<dbReference type="Proteomes" id="UP000027222">
    <property type="component" value="Unassembled WGS sequence"/>
</dbReference>
<keyword evidence="3" id="KW-1185">Reference proteome</keyword>
<dbReference type="Gene3D" id="3.90.1200.10">
    <property type="match status" value="1"/>
</dbReference>
<gene>
    <name evidence="2" type="ORF">GALMADRAFT_252952</name>
</gene>
<dbReference type="EMBL" id="KL142388">
    <property type="protein sequence ID" value="KDR72735.1"/>
    <property type="molecule type" value="Genomic_DNA"/>
</dbReference>
<dbReference type="InterPro" id="IPR011009">
    <property type="entry name" value="Kinase-like_dom_sf"/>
</dbReference>
<dbReference type="Pfam" id="PF01636">
    <property type="entry name" value="APH"/>
    <property type="match status" value="1"/>
</dbReference>
<dbReference type="OrthoDB" id="10003767at2759"/>
<dbReference type="InterPro" id="IPR051678">
    <property type="entry name" value="AGP_Transferase"/>
</dbReference>
<dbReference type="STRING" id="685588.A0A067SP53"/>
<name>A0A067SP53_GALM3</name>
<organism evidence="2 3">
    <name type="scientific">Galerina marginata (strain CBS 339.88)</name>
    <dbReference type="NCBI Taxonomy" id="685588"/>
    <lineage>
        <taxon>Eukaryota</taxon>
        <taxon>Fungi</taxon>
        <taxon>Dikarya</taxon>
        <taxon>Basidiomycota</taxon>
        <taxon>Agaricomycotina</taxon>
        <taxon>Agaricomycetes</taxon>
        <taxon>Agaricomycetidae</taxon>
        <taxon>Agaricales</taxon>
        <taxon>Agaricineae</taxon>
        <taxon>Strophariaceae</taxon>
        <taxon>Galerina</taxon>
    </lineage>
</organism>
<reference evidence="3" key="1">
    <citation type="journal article" date="2014" name="Proc. Natl. Acad. Sci. U.S.A.">
        <title>Extensive sampling of basidiomycete genomes demonstrates inadequacy of the white-rot/brown-rot paradigm for wood decay fungi.</title>
        <authorList>
            <person name="Riley R."/>
            <person name="Salamov A.A."/>
            <person name="Brown D.W."/>
            <person name="Nagy L.G."/>
            <person name="Floudas D."/>
            <person name="Held B.W."/>
            <person name="Levasseur A."/>
            <person name="Lombard V."/>
            <person name="Morin E."/>
            <person name="Otillar R."/>
            <person name="Lindquist E.A."/>
            <person name="Sun H."/>
            <person name="LaButti K.M."/>
            <person name="Schmutz J."/>
            <person name="Jabbour D."/>
            <person name="Luo H."/>
            <person name="Baker S.E."/>
            <person name="Pisabarro A.G."/>
            <person name="Walton J.D."/>
            <person name="Blanchette R.A."/>
            <person name="Henrissat B."/>
            <person name="Martin F."/>
            <person name="Cullen D."/>
            <person name="Hibbett D.S."/>
            <person name="Grigoriev I.V."/>
        </authorList>
    </citation>
    <scope>NUCLEOTIDE SEQUENCE [LARGE SCALE GENOMIC DNA]</scope>
    <source>
        <strain evidence="3">CBS 339.88</strain>
    </source>
</reference>
<dbReference type="PANTHER" id="PTHR21310:SF13">
    <property type="entry name" value="AMINOGLYCOSIDE PHOSPHOTRANSFERASE DOMAIN-CONTAINING PROTEIN"/>
    <property type="match status" value="1"/>
</dbReference>
<dbReference type="AlphaFoldDB" id="A0A067SP53"/>
<dbReference type="Gene3D" id="3.30.200.20">
    <property type="entry name" value="Phosphorylase Kinase, domain 1"/>
    <property type="match status" value="1"/>
</dbReference>
<dbReference type="HOGENOM" id="CLU_030124_0_0_1"/>
<dbReference type="InterPro" id="IPR002575">
    <property type="entry name" value="Aminoglycoside_PTrfase"/>
</dbReference>